<protein>
    <submittedName>
        <fullName evidence="3">Uncharacterized protein</fullName>
    </submittedName>
</protein>
<feature type="transmembrane region" description="Helical" evidence="2">
    <location>
        <begin position="47"/>
        <end position="65"/>
    </location>
</feature>
<dbReference type="OrthoDB" id="3248909at2759"/>
<sequence length="1184" mass="129925">MQCSRRNSSAGGATDTVVVADDDNNDDDDDDAQNRPSWLPHTLRRPYLLTLSTVLLLIAIAVEVLRQYSTRHNGIAQYKQKEDLSTSMWRAWADTPTIVGLVAVVLWEVFAHDLLRLEPYFQLADPKGASASVLFTNYSFDPGILAPIRALRNRHWIVLCVSLMSLAIHLLVASLLSGLVVLSSFDVVETKTVDSWPHLVDLEAQDNWFALEAAHKPSSQSSHCNDPGPNKTMAYAVAPVTFPSDYSMEFSTLSISQSVYWSDLTCVNATVTGAVPSTMNVSSPVDSLSDQDLVWNLSNVTLLGMSTAAACEIGIALNTSAPLGDGGFQARYWEPVQSQPASVSRPAFNATGCPSTGLLGIIIDMESMAGTPLGSNLTLFACQPLYRQAIANVSFTDRSYPTSIQPIHSSIGDLGEKVFSGHGFQSLMSAEHTRTGESWNERISIVGNTEALNLTQYQEAVGRTWNHRFTNAIDRLFDQQAEAVRIDAILMTYSVAVAVVPRAAVLIETIMFSSFALVLALSFIYPRRLSLLDRDPSSIAAQCDLIARLIDSDTLGTLSQPIYHVARTRQLRKWAKGLWCRWIPGSNGRRLELSLIDGSPAKMGPPPAASKRGDPMPHFLTLPWFVTECVLLMGAVTATGLTFSWIRVRVLNTMNTTEYLFAAAFLVYGPTMIASVVRSLISSLHRHLSVAEPWIRLRQGMMPSMPLSAPAYGPLKSLFVLRRSGPRPSLSTFGLSLVCVLNLILVVVTGGLFEPQINTYFASSSVTTSYTDSTFDGPTLTPDFHSFDRSIYLLTMNHSRLSWTTRDLSFQPFEMDIDEGAVGVVFNAMIRGIGTTLSCDELPFNYATIDNYTTTVNWAYPLSPDTQTTQCNVHLPLVSPNTTQPTIQYAWPNNSDCQRSGFLVSATSLPTNNHTSTALHCTPQLHTQFFEVQVDPSGHILQHAAVPHTAPLTTGPFYANLTTALGLFNQNLGSFVHNISTQPLPYYLSSFPNHQTTQLYQTIQQTDPTNTTQALTTAIQTLYQSTFATYLTLNRDLLFPRGPMVQIPGVIKYTFWGFMPSSTTIVITIVILSIDVLALVAVFACYFGRYDAPRIPKAIGSLIPWVGGPEGAKRLANMGGNGDDEEDRRYRFWSQTDADGQVRWILGEVDREAEGEEDGVELGSVGRRDSGGSGMRTDPSRSGV</sequence>
<evidence type="ECO:0000313" key="4">
    <source>
        <dbReference type="Proteomes" id="UP000249789"/>
    </source>
</evidence>
<proteinExistence type="predicted"/>
<evidence type="ECO:0000256" key="2">
    <source>
        <dbReference type="SAM" id="Phobius"/>
    </source>
</evidence>
<organism evidence="3 4">
    <name type="scientific">Aspergillus fijiensis CBS 313.89</name>
    <dbReference type="NCBI Taxonomy" id="1448319"/>
    <lineage>
        <taxon>Eukaryota</taxon>
        <taxon>Fungi</taxon>
        <taxon>Dikarya</taxon>
        <taxon>Ascomycota</taxon>
        <taxon>Pezizomycotina</taxon>
        <taxon>Eurotiomycetes</taxon>
        <taxon>Eurotiomycetidae</taxon>
        <taxon>Eurotiales</taxon>
        <taxon>Aspergillaceae</taxon>
        <taxon>Aspergillus</taxon>
    </lineage>
</organism>
<accession>A0A8G1RNT7</accession>
<dbReference type="VEuPathDB" id="FungiDB:BO72DRAFT_449988"/>
<dbReference type="AlphaFoldDB" id="A0A8G1RNT7"/>
<keyword evidence="2" id="KW-0472">Membrane</keyword>
<dbReference type="RefSeq" id="XP_040799215.1">
    <property type="nucleotide sequence ID" value="XM_040945142.1"/>
</dbReference>
<dbReference type="InterPro" id="IPR021840">
    <property type="entry name" value="DUF3433"/>
</dbReference>
<feature type="transmembrane region" description="Helical" evidence="2">
    <location>
        <begin position="659"/>
        <end position="681"/>
    </location>
</feature>
<evidence type="ECO:0000313" key="3">
    <source>
        <dbReference type="EMBL" id="RAK75205.1"/>
    </source>
</evidence>
<feature type="transmembrane region" description="Helical" evidence="2">
    <location>
        <begin position="1065"/>
        <end position="1087"/>
    </location>
</feature>
<gene>
    <name evidence="3" type="ORF">BO72DRAFT_449988</name>
</gene>
<name>A0A8G1RNT7_9EURO</name>
<feature type="region of interest" description="Disordered" evidence="1">
    <location>
        <begin position="1150"/>
        <end position="1184"/>
    </location>
</feature>
<dbReference type="GeneID" id="63862475"/>
<reference evidence="3 4" key="1">
    <citation type="submission" date="2018-02" db="EMBL/GenBank/DDBJ databases">
        <title>The genomes of Aspergillus section Nigri reveals drivers in fungal speciation.</title>
        <authorList>
            <consortium name="DOE Joint Genome Institute"/>
            <person name="Vesth T.C."/>
            <person name="Nybo J."/>
            <person name="Theobald S."/>
            <person name="Brandl J."/>
            <person name="Frisvad J.C."/>
            <person name="Nielsen K.F."/>
            <person name="Lyhne E.K."/>
            <person name="Kogle M.E."/>
            <person name="Kuo A."/>
            <person name="Riley R."/>
            <person name="Clum A."/>
            <person name="Nolan M."/>
            <person name="Lipzen A."/>
            <person name="Salamov A."/>
            <person name="Henrissat B."/>
            <person name="Wiebenga A."/>
            <person name="De vries R.P."/>
            <person name="Grigoriev I.V."/>
            <person name="Mortensen U.H."/>
            <person name="Andersen M.R."/>
            <person name="Baker S.E."/>
        </authorList>
    </citation>
    <scope>NUCLEOTIDE SEQUENCE [LARGE SCALE GENOMIC DNA]</scope>
    <source>
        <strain evidence="3 4">CBS 313.89</strain>
    </source>
</reference>
<feature type="transmembrane region" description="Helical" evidence="2">
    <location>
        <begin position="619"/>
        <end position="647"/>
    </location>
</feature>
<evidence type="ECO:0000256" key="1">
    <source>
        <dbReference type="SAM" id="MobiDB-lite"/>
    </source>
</evidence>
<feature type="compositionally biased region" description="Acidic residues" evidence="1">
    <location>
        <begin position="1151"/>
        <end position="1160"/>
    </location>
</feature>
<keyword evidence="4" id="KW-1185">Reference proteome</keyword>
<feature type="compositionally biased region" description="Acidic residues" evidence="1">
    <location>
        <begin position="20"/>
        <end position="31"/>
    </location>
</feature>
<keyword evidence="2" id="KW-0812">Transmembrane</keyword>
<feature type="transmembrane region" description="Helical" evidence="2">
    <location>
        <begin position="503"/>
        <end position="525"/>
    </location>
</feature>
<dbReference type="EMBL" id="KZ824660">
    <property type="protein sequence ID" value="RAK75205.1"/>
    <property type="molecule type" value="Genomic_DNA"/>
</dbReference>
<feature type="transmembrane region" description="Helical" evidence="2">
    <location>
        <begin position="732"/>
        <end position="753"/>
    </location>
</feature>
<keyword evidence="2" id="KW-1133">Transmembrane helix</keyword>
<feature type="compositionally biased region" description="Polar residues" evidence="1">
    <location>
        <begin position="1"/>
        <end position="11"/>
    </location>
</feature>
<dbReference type="PANTHER" id="PTHR37544">
    <property type="entry name" value="SPRAY-RELATED"/>
    <property type="match status" value="1"/>
</dbReference>
<feature type="transmembrane region" description="Helical" evidence="2">
    <location>
        <begin position="156"/>
        <end position="182"/>
    </location>
</feature>
<dbReference type="Proteomes" id="UP000249789">
    <property type="component" value="Unassembled WGS sequence"/>
</dbReference>
<dbReference type="Pfam" id="PF11915">
    <property type="entry name" value="DUF3433"/>
    <property type="match status" value="1"/>
</dbReference>
<feature type="region of interest" description="Disordered" evidence="1">
    <location>
        <begin position="1"/>
        <end position="37"/>
    </location>
</feature>
<dbReference type="PANTHER" id="PTHR37544:SF3">
    <property type="entry name" value="SPRAY"/>
    <property type="match status" value="1"/>
</dbReference>